<dbReference type="GO" id="GO:0005634">
    <property type="term" value="C:nucleus"/>
    <property type="evidence" value="ECO:0007669"/>
    <property type="project" value="UniProtKB-SubCell"/>
</dbReference>
<dbReference type="eggNOG" id="ENOG502QPIK">
    <property type="taxonomic scope" value="Eukaryota"/>
</dbReference>
<evidence type="ECO:0000256" key="5">
    <source>
        <dbReference type="ARBA" id="ARBA00023242"/>
    </source>
</evidence>
<dbReference type="PANTHER" id="PTHR37701:SF13">
    <property type="entry name" value="C2H2-TYPE DOMAIN-CONTAINING PROTEIN"/>
    <property type="match status" value="1"/>
</dbReference>
<dbReference type="InterPro" id="IPR001739">
    <property type="entry name" value="Methyl_CpG_DNA-bd"/>
</dbReference>
<evidence type="ECO:0000259" key="7">
    <source>
        <dbReference type="PROSITE" id="PS50982"/>
    </source>
</evidence>
<proteinExistence type="predicted"/>
<evidence type="ECO:0000313" key="9">
    <source>
        <dbReference type="Proteomes" id="UP000029120"/>
    </source>
</evidence>
<evidence type="ECO:0000256" key="4">
    <source>
        <dbReference type="ARBA" id="ARBA00023163"/>
    </source>
</evidence>
<dbReference type="GO" id="GO:0003677">
    <property type="term" value="F:DNA binding"/>
    <property type="evidence" value="ECO:0007669"/>
    <property type="project" value="UniProtKB-KW"/>
</dbReference>
<evidence type="ECO:0000256" key="6">
    <source>
        <dbReference type="SAM" id="MobiDB-lite"/>
    </source>
</evidence>
<keyword evidence="5" id="KW-0539">Nucleus</keyword>
<gene>
    <name evidence="8" type="ordered locus">AALP_Aa1g244000</name>
</gene>
<evidence type="ECO:0000256" key="1">
    <source>
        <dbReference type="ARBA" id="ARBA00004123"/>
    </source>
</evidence>
<dbReference type="Gene3D" id="3.30.890.10">
    <property type="entry name" value="Methyl-cpg-binding Protein 2, Chain A"/>
    <property type="match status" value="1"/>
</dbReference>
<comment type="subcellular location">
    <subcellularLocation>
        <location evidence="1">Nucleus</location>
    </subcellularLocation>
</comment>
<sequence length="398" mass="45103">MSLLVVGNRHFSVSALRVILLHHLRLRNVKKETIRLVKKTCISHRFLDRCSLSIRIRRNQKKTKEKKRITKKTKGISGNETGRRRGRPRKIRNPSDVVDSVDKTSSELGTESSRFDDSGNSGKRKRGRSRKNQEIVNCRSEEIVNLENREGTMVDLTVLGDYEEDPYGEELRRITLGLKTKEEFLGFLQQLNGEWVNAGRKKKVVEACGYGGYLPRGWKLMLCIKKKASNIWLACRKYISPNGQEFETCKEVSTYLQSLLDSKSKNQLNALQCDNKTLGQPVMMVNESLVGNSDSIDLPDLKAETNQNLEGERTNSEVFEAVNGAENGDIVESVKSSSLVEKDDKGIHAAESLIGDNLKKRDGNMENLANSQAQSEEFIQDLPWTTEEIQRIWGSRNT</sequence>
<evidence type="ECO:0000256" key="3">
    <source>
        <dbReference type="ARBA" id="ARBA00023125"/>
    </source>
</evidence>
<keyword evidence="4" id="KW-0804">Transcription</keyword>
<feature type="compositionally biased region" description="Basic residues" evidence="6">
    <location>
        <begin position="59"/>
        <end position="74"/>
    </location>
</feature>
<dbReference type="PANTHER" id="PTHR37701">
    <property type="entry name" value="METHYL-CPG-BINDING DOMAIN-CONTAINING PROTEIN 8"/>
    <property type="match status" value="1"/>
</dbReference>
<accession>A0A087HQC6</accession>
<dbReference type="InterPro" id="IPR037472">
    <property type="entry name" value="MBD8"/>
</dbReference>
<dbReference type="PROSITE" id="PS50982">
    <property type="entry name" value="MBD"/>
    <property type="match status" value="1"/>
</dbReference>
<dbReference type="EMBL" id="CM002869">
    <property type="protein sequence ID" value="KFK44328.1"/>
    <property type="molecule type" value="Genomic_DNA"/>
</dbReference>
<dbReference type="SMART" id="SM00384">
    <property type="entry name" value="AT_hook"/>
    <property type="match status" value="2"/>
</dbReference>
<dbReference type="InterPro" id="IPR016177">
    <property type="entry name" value="DNA-bd_dom_sf"/>
</dbReference>
<keyword evidence="9" id="KW-1185">Reference proteome</keyword>
<dbReference type="Gramene" id="KFK44328">
    <property type="protein sequence ID" value="KFK44328"/>
    <property type="gene ID" value="AALP_AA1G244000"/>
</dbReference>
<feature type="region of interest" description="Disordered" evidence="6">
    <location>
        <begin position="59"/>
        <end position="133"/>
    </location>
</feature>
<dbReference type="AlphaFoldDB" id="A0A087HQC6"/>
<evidence type="ECO:0000256" key="2">
    <source>
        <dbReference type="ARBA" id="ARBA00023015"/>
    </source>
</evidence>
<dbReference type="OrthoDB" id="1675150at2759"/>
<feature type="domain" description="MBD" evidence="7">
    <location>
        <begin position="204"/>
        <end position="280"/>
    </location>
</feature>
<dbReference type="SUPFAM" id="SSF54171">
    <property type="entry name" value="DNA-binding domain"/>
    <property type="match status" value="1"/>
</dbReference>
<keyword evidence="2" id="KW-0805">Transcription regulation</keyword>
<name>A0A087HQC6_ARAAL</name>
<organism evidence="8 9">
    <name type="scientific">Arabis alpina</name>
    <name type="common">Alpine rock-cress</name>
    <dbReference type="NCBI Taxonomy" id="50452"/>
    <lineage>
        <taxon>Eukaryota</taxon>
        <taxon>Viridiplantae</taxon>
        <taxon>Streptophyta</taxon>
        <taxon>Embryophyta</taxon>
        <taxon>Tracheophyta</taxon>
        <taxon>Spermatophyta</taxon>
        <taxon>Magnoliopsida</taxon>
        <taxon>eudicotyledons</taxon>
        <taxon>Gunneridae</taxon>
        <taxon>Pentapetalae</taxon>
        <taxon>rosids</taxon>
        <taxon>malvids</taxon>
        <taxon>Brassicales</taxon>
        <taxon>Brassicaceae</taxon>
        <taxon>Arabideae</taxon>
        <taxon>Arabis</taxon>
    </lineage>
</organism>
<dbReference type="InterPro" id="IPR017956">
    <property type="entry name" value="AT_hook_DNA-bd_motif"/>
</dbReference>
<keyword evidence="3" id="KW-0238">DNA-binding</keyword>
<evidence type="ECO:0000313" key="8">
    <source>
        <dbReference type="EMBL" id="KFK44328.1"/>
    </source>
</evidence>
<dbReference type="Proteomes" id="UP000029120">
    <property type="component" value="Chromosome 1"/>
</dbReference>
<dbReference type="Pfam" id="PF01429">
    <property type="entry name" value="MBD"/>
    <property type="match status" value="1"/>
</dbReference>
<reference evidence="9" key="1">
    <citation type="journal article" date="2015" name="Nat. Plants">
        <title>Genome expansion of Arabis alpina linked with retrotransposition and reduced symmetric DNA methylation.</title>
        <authorList>
            <person name="Willing E.M."/>
            <person name="Rawat V."/>
            <person name="Mandakova T."/>
            <person name="Maumus F."/>
            <person name="James G.V."/>
            <person name="Nordstroem K.J."/>
            <person name="Becker C."/>
            <person name="Warthmann N."/>
            <person name="Chica C."/>
            <person name="Szarzynska B."/>
            <person name="Zytnicki M."/>
            <person name="Albani M.C."/>
            <person name="Kiefer C."/>
            <person name="Bergonzi S."/>
            <person name="Castaings L."/>
            <person name="Mateos J.L."/>
            <person name="Berns M.C."/>
            <person name="Bujdoso N."/>
            <person name="Piofczyk T."/>
            <person name="de Lorenzo L."/>
            <person name="Barrero-Sicilia C."/>
            <person name="Mateos I."/>
            <person name="Piednoel M."/>
            <person name="Hagmann J."/>
            <person name="Chen-Min-Tao R."/>
            <person name="Iglesias-Fernandez R."/>
            <person name="Schuster S.C."/>
            <person name="Alonso-Blanco C."/>
            <person name="Roudier F."/>
            <person name="Carbonero P."/>
            <person name="Paz-Ares J."/>
            <person name="Davis S.J."/>
            <person name="Pecinka A."/>
            <person name="Quesneville H."/>
            <person name="Colot V."/>
            <person name="Lysak M.A."/>
            <person name="Weigel D."/>
            <person name="Coupland G."/>
            <person name="Schneeberger K."/>
        </authorList>
    </citation>
    <scope>NUCLEOTIDE SEQUENCE [LARGE SCALE GENOMIC DNA]</scope>
    <source>
        <strain evidence="9">cv. Pajares</strain>
    </source>
</reference>
<protein>
    <recommendedName>
        <fullName evidence="7">MBD domain-containing protein</fullName>
    </recommendedName>
</protein>